<dbReference type="OrthoDB" id="5383867at2759"/>
<dbReference type="EMBL" id="CP031390">
    <property type="protein sequence ID" value="QPH15601.1"/>
    <property type="molecule type" value="Genomic_DNA"/>
</dbReference>
<evidence type="ECO:0000313" key="2">
    <source>
        <dbReference type="Proteomes" id="UP000594364"/>
    </source>
</evidence>
<dbReference type="AlphaFoldDB" id="A0A7U3SMQ5"/>
<sequence>MRFDVGAFRRCCAIAFRVEVHDQGHYFRNCTFYDRDGNMRAHNPQRNGDAQACFDHLRPWQRQHCFRCRRADEPLCERCKGSPFISFFTDWNAALRRRQRMIDKGAREVLIVAVWLQDLPGIYDAFSIAHALGFQNLGPFLNEIWVHGGISADSYRILAIFPGTKTTEEVALRVNTRTMMVQMPGGFIRGVRTRSHNGVQFRPDATDALREELQSCTGIVDDVKFSHLAYQLEMSRT</sequence>
<protein>
    <submittedName>
        <fullName evidence="1">Uncharacterized protein</fullName>
    </submittedName>
</protein>
<evidence type="ECO:0000313" key="1">
    <source>
        <dbReference type="EMBL" id="QPH15601.1"/>
    </source>
</evidence>
<accession>A0A7U3SMQ5</accession>
<gene>
    <name evidence="1" type="ORF">C2857_000042</name>
</gene>
<proteinExistence type="predicted"/>
<dbReference type="Proteomes" id="UP000594364">
    <property type="component" value="Chromosome 6"/>
</dbReference>
<keyword evidence="2" id="KW-1185">Reference proteome</keyword>
<organism evidence="1 2">
    <name type="scientific">Epichloe festucae (strain Fl1)</name>
    <dbReference type="NCBI Taxonomy" id="877507"/>
    <lineage>
        <taxon>Eukaryota</taxon>
        <taxon>Fungi</taxon>
        <taxon>Dikarya</taxon>
        <taxon>Ascomycota</taxon>
        <taxon>Pezizomycotina</taxon>
        <taxon>Sordariomycetes</taxon>
        <taxon>Hypocreomycetidae</taxon>
        <taxon>Hypocreales</taxon>
        <taxon>Clavicipitaceae</taxon>
        <taxon>Epichloe</taxon>
    </lineage>
</organism>
<name>A0A7U3SMQ5_EPIFF</name>
<reference evidence="1 2" key="1">
    <citation type="journal article" date="2018" name="PLoS Genet.">
        <title>Repeat elements organise 3D genome structure and mediate transcription in the filamentous fungus Epichloe festucae.</title>
        <authorList>
            <person name="Winter D.J."/>
            <person name="Ganley A.R.D."/>
            <person name="Young C.A."/>
            <person name="Liachko I."/>
            <person name="Schardl C.L."/>
            <person name="Dupont P.Y."/>
            <person name="Berry D."/>
            <person name="Ram A."/>
            <person name="Scott B."/>
            <person name="Cox M.P."/>
        </authorList>
    </citation>
    <scope>NUCLEOTIDE SEQUENCE [LARGE SCALE GENOMIC DNA]</scope>
    <source>
        <strain evidence="1 2">Fl1</strain>
    </source>
</reference>